<gene>
    <name evidence="5" type="ORF">CTOB1V02_LOCUS8884</name>
</gene>
<keyword evidence="3" id="KW-0560">Oxidoreductase</keyword>
<evidence type="ECO:0000256" key="4">
    <source>
        <dbReference type="ARBA" id="ARBA00023052"/>
    </source>
</evidence>
<comment type="cofactor">
    <cofactor evidence="1">
        <name>thiamine diphosphate</name>
        <dbReference type="ChEBI" id="CHEBI:58937"/>
    </cofactor>
</comment>
<evidence type="ECO:0000256" key="2">
    <source>
        <dbReference type="ARBA" id="ARBA00022946"/>
    </source>
</evidence>
<evidence type="ECO:0000313" key="5">
    <source>
        <dbReference type="EMBL" id="CAD7231029.1"/>
    </source>
</evidence>
<proteinExistence type="predicted"/>
<dbReference type="Gene3D" id="3.40.50.970">
    <property type="match status" value="1"/>
</dbReference>
<dbReference type="SUPFAM" id="SSF52518">
    <property type="entry name" value="Thiamin diphosphate-binding fold (THDP-binding)"/>
    <property type="match status" value="1"/>
</dbReference>
<dbReference type="EMBL" id="OB663141">
    <property type="protein sequence ID" value="CAD7231029.1"/>
    <property type="molecule type" value="Genomic_DNA"/>
</dbReference>
<dbReference type="GO" id="GO:0006086">
    <property type="term" value="P:pyruvate decarboxylation to acetyl-CoA"/>
    <property type="evidence" value="ECO:0007669"/>
    <property type="project" value="TreeGrafter"/>
</dbReference>
<dbReference type="PANTHER" id="PTHR11516:SF60">
    <property type="entry name" value="PYRUVATE DEHYDROGENASE E1 COMPONENT SUBUNIT ALPHA"/>
    <property type="match status" value="1"/>
</dbReference>
<dbReference type="InterPro" id="IPR029061">
    <property type="entry name" value="THDP-binding"/>
</dbReference>
<keyword evidence="4" id="KW-0786">Thiamine pyrophosphate</keyword>
<accession>A0A7R8WLU7</accession>
<sequence length="184" mass="20151">MGIEPLGILAELTGRQSGCARGKGGSMHMYCEKFYGGNGIVGAQCPLGAGIALAHKYLKDNGVCISLYGDGAANQGQLYEALNIAKLWSLPVVYVCENNGYGMGTSAERAAASTDYYTRGDYVPGLWVRDWERSRERDSGMELLAIKLLRSTFSGTWREKSRKLETEKSRQVKIGEIGRLAKRD</sequence>
<dbReference type="GO" id="GO:0004739">
    <property type="term" value="F:pyruvate dehydrogenase (acetyl-transferring) activity"/>
    <property type="evidence" value="ECO:0007669"/>
    <property type="project" value="TreeGrafter"/>
</dbReference>
<dbReference type="AlphaFoldDB" id="A0A7R8WLU7"/>
<dbReference type="InterPro" id="IPR050642">
    <property type="entry name" value="PDH_E1_Alpha_Subunit"/>
</dbReference>
<reference evidence="5" key="1">
    <citation type="submission" date="2020-11" db="EMBL/GenBank/DDBJ databases">
        <authorList>
            <person name="Tran Van P."/>
        </authorList>
    </citation>
    <scope>NUCLEOTIDE SEQUENCE</scope>
</reference>
<name>A0A7R8WLU7_9CRUS</name>
<protein>
    <submittedName>
        <fullName evidence="5">Uncharacterized protein</fullName>
    </submittedName>
</protein>
<organism evidence="5">
    <name type="scientific">Cyprideis torosa</name>
    <dbReference type="NCBI Taxonomy" id="163714"/>
    <lineage>
        <taxon>Eukaryota</taxon>
        <taxon>Metazoa</taxon>
        <taxon>Ecdysozoa</taxon>
        <taxon>Arthropoda</taxon>
        <taxon>Crustacea</taxon>
        <taxon>Oligostraca</taxon>
        <taxon>Ostracoda</taxon>
        <taxon>Podocopa</taxon>
        <taxon>Podocopida</taxon>
        <taxon>Cytherocopina</taxon>
        <taxon>Cytheroidea</taxon>
        <taxon>Cytherideidae</taxon>
        <taxon>Cyprideis</taxon>
    </lineage>
</organism>
<keyword evidence="2" id="KW-0809">Transit peptide</keyword>
<evidence type="ECO:0000256" key="1">
    <source>
        <dbReference type="ARBA" id="ARBA00001964"/>
    </source>
</evidence>
<evidence type="ECO:0000256" key="3">
    <source>
        <dbReference type="ARBA" id="ARBA00023002"/>
    </source>
</evidence>
<dbReference type="Pfam" id="PF00676">
    <property type="entry name" value="E1_dh"/>
    <property type="match status" value="1"/>
</dbReference>
<dbReference type="PANTHER" id="PTHR11516">
    <property type="entry name" value="PYRUVATE DEHYDROGENASE E1 COMPONENT, ALPHA SUBUNIT BACTERIAL AND ORGANELLAR"/>
    <property type="match status" value="1"/>
</dbReference>
<dbReference type="OrthoDB" id="6375921at2759"/>
<dbReference type="InterPro" id="IPR001017">
    <property type="entry name" value="DH_E1"/>
</dbReference>